<feature type="domain" description="B box-type" evidence="3">
    <location>
        <begin position="312"/>
        <end position="347"/>
    </location>
</feature>
<dbReference type="PANTHER" id="PTHR46599:SF3">
    <property type="entry name" value="PIGGYBAC TRANSPOSABLE ELEMENT-DERIVED PROTEIN 4"/>
    <property type="match status" value="1"/>
</dbReference>
<evidence type="ECO:0000256" key="1">
    <source>
        <dbReference type="PROSITE-ProRule" id="PRU00024"/>
    </source>
</evidence>
<keyword evidence="1" id="KW-0863">Zinc-finger</keyword>
<evidence type="ECO:0000259" key="3">
    <source>
        <dbReference type="PROSITE" id="PS50119"/>
    </source>
</evidence>
<dbReference type="Proteomes" id="UP001148838">
    <property type="component" value="Unassembled WGS sequence"/>
</dbReference>
<dbReference type="Pfam" id="PF13843">
    <property type="entry name" value="DDE_Tnp_1_7"/>
    <property type="match status" value="1"/>
</dbReference>
<evidence type="ECO:0000256" key="2">
    <source>
        <dbReference type="SAM" id="MobiDB-lite"/>
    </source>
</evidence>
<dbReference type="EMBL" id="JAJSOF020000019">
    <property type="protein sequence ID" value="KAJ4438395.1"/>
    <property type="molecule type" value="Genomic_DNA"/>
</dbReference>
<feature type="compositionally biased region" description="Acidic residues" evidence="2">
    <location>
        <begin position="61"/>
        <end position="85"/>
    </location>
</feature>
<gene>
    <name evidence="4" type="ORF">ANN_14340</name>
</gene>
<evidence type="ECO:0000313" key="5">
    <source>
        <dbReference type="Proteomes" id="UP001148838"/>
    </source>
</evidence>
<organism evidence="4 5">
    <name type="scientific">Periplaneta americana</name>
    <name type="common">American cockroach</name>
    <name type="synonym">Blatta americana</name>
    <dbReference type="NCBI Taxonomy" id="6978"/>
    <lineage>
        <taxon>Eukaryota</taxon>
        <taxon>Metazoa</taxon>
        <taxon>Ecdysozoa</taxon>
        <taxon>Arthropoda</taxon>
        <taxon>Hexapoda</taxon>
        <taxon>Insecta</taxon>
        <taxon>Pterygota</taxon>
        <taxon>Neoptera</taxon>
        <taxon>Polyneoptera</taxon>
        <taxon>Dictyoptera</taxon>
        <taxon>Blattodea</taxon>
        <taxon>Blattoidea</taxon>
        <taxon>Blattidae</taxon>
        <taxon>Blattinae</taxon>
        <taxon>Periplaneta</taxon>
    </lineage>
</organism>
<dbReference type="InterPro" id="IPR029526">
    <property type="entry name" value="PGBD"/>
</dbReference>
<protein>
    <recommendedName>
        <fullName evidence="3">B box-type domain-containing protein</fullName>
    </recommendedName>
</protein>
<reference evidence="4 5" key="1">
    <citation type="journal article" date="2022" name="Allergy">
        <title>Genome assembly and annotation of Periplaneta americana reveal a comprehensive cockroach allergen profile.</title>
        <authorList>
            <person name="Wang L."/>
            <person name="Xiong Q."/>
            <person name="Saelim N."/>
            <person name="Wang L."/>
            <person name="Nong W."/>
            <person name="Wan A.T."/>
            <person name="Shi M."/>
            <person name="Liu X."/>
            <person name="Cao Q."/>
            <person name="Hui J.H.L."/>
            <person name="Sookrung N."/>
            <person name="Leung T.F."/>
            <person name="Tungtrongchitr A."/>
            <person name="Tsui S.K.W."/>
        </authorList>
    </citation>
    <scope>NUCLEOTIDE SEQUENCE [LARGE SCALE GENOMIC DNA]</scope>
    <source>
        <strain evidence="4">PWHHKU_190912</strain>
    </source>
</reference>
<keyword evidence="1" id="KW-0862">Zinc</keyword>
<accession>A0ABQ8SXG6</accession>
<dbReference type="PANTHER" id="PTHR46599">
    <property type="entry name" value="PIGGYBAC TRANSPOSABLE ELEMENT-DERIVED PROTEIN 4"/>
    <property type="match status" value="1"/>
</dbReference>
<name>A0ABQ8SXG6_PERAM</name>
<keyword evidence="1" id="KW-0479">Metal-binding</keyword>
<comment type="caution">
    <text evidence="4">The sequence shown here is derived from an EMBL/GenBank/DDBJ whole genome shotgun (WGS) entry which is preliminary data.</text>
</comment>
<proteinExistence type="predicted"/>
<sequence length="347" mass="39835">MYTVVQQGEIESIPASSYAVHYGALRFRRCITVRFWFPTLCNSIVDESEGSDASECKVENELDYNSEQDTDSVQDYDSDGMDEDVNQPNGDSLNFYGKNACKWSAIEPNRNRGTPAHNIVMKVPTLKGKPKNLGNSCNPLQAWECLFTEGMITEIVVHINEKISSYRANFSDTTRTELRDTNEVELRALFGFLYYTAVFRSNHESLESMFTTDGTGRDIFRAILSVRRTYIFIYCLRFDDFATRATRKEIDPCAAVSYIFHKMVENSQACYNICSYACVDEMLVGFRGRCKFRVYMASKPENEETREKSKRKRCALCPRSKEKKTNQYCVSCDRPVCQACRSVTCRE</sequence>
<feature type="region of interest" description="Disordered" evidence="2">
    <location>
        <begin position="55"/>
        <end position="85"/>
    </location>
</feature>
<dbReference type="PROSITE" id="PS50119">
    <property type="entry name" value="ZF_BBOX"/>
    <property type="match status" value="1"/>
</dbReference>
<dbReference type="InterPro" id="IPR000315">
    <property type="entry name" value="Znf_B-box"/>
</dbReference>
<evidence type="ECO:0000313" key="4">
    <source>
        <dbReference type="EMBL" id="KAJ4438395.1"/>
    </source>
</evidence>
<keyword evidence="5" id="KW-1185">Reference proteome</keyword>